<dbReference type="AlphaFoldDB" id="A0A418QP49"/>
<reference evidence="2 3" key="1">
    <citation type="submission" date="2018-09" db="EMBL/GenBank/DDBJ databases">
        <authorList>
            <person name="Zeman M."/>
            <person name="Pardy F."/>
        </authorList>
    </citation>
    <scope>NUCLEOTIDE SEQUENCE [LARGE SCALE GENOMIC DNA]</scope>
    <source>
        <strain evidence="2 3">CCM 8852</strain>
    </source>
</reference>
<keyword evidence="1" id="KW-0812">Transmembrane</keyword>
<dbReference type="Proteomes" id="UP000284250">
    <property type="component" value="Unassembled WGS sequence"/>
</dbReference>
<protein>
    <submittedName>
        <fullName evidence="2">Uncharacterized protein</fullName>
    </submittedName>
</protein>
<comment type="caution">
    <text evidence="2">The sequence shown here is derived from an EMBL/GenBank/DDBJ whole genome shotgun (WGS) entry which is preliminary data.</text>
</comment>
<feature type="transmembrane region" description="Helical" evidence="1">
    <location>
        <begin position="38"/>
        <end position="55"/>
    </location>
</feature>
<accession>A0A418QP49</accession>
<organism evidence="2 3">
    <name type="scientific">Hymenobacter rubripertinctus</name>
    <dbReference type="NCBI Taxonomy" id="2029981"/>
    <lineage>
        <taxon>Bacteria</taxon>
        <taxon>Pseudomonadati</taxon>
        <taxon>Bacteroidota</taxon>
        <taxon>Cytophagia</taxon>
        <taxon>Cytophagales</taxon>
        <taxon>Hymenobacteraceae</taxon>
        <taxon>Hymenobacter</taxon>
    </lineage>
</organism>
<keyword evidence="1" id="KW-0472">Membrane</keyword>
<sequence length="84" mass="9132">MAESLFGGPLTTNYLVVASIIGFMGAYLTYSANPLPDTVRALVMMGTLLGLARLFRSRLMRWAWLGLMGLLGIIPLMDGLLLLT</sequence>
<feature type="transmembrane region" description="Helical" evidence="1">
    <location>
        <begin position="12"/>
        <end position="32"/>
    </location>
</feature>
<dbReference type="EMBL" id="QYCN01000035">
    <property type="protein sequence ID" value="RIY06891.1"/>
    <property type="molecule type" value="Genomic_DNA"/>
</dbReference>
<reference evidence="2 3" key="2">
    <citation type="submission" date="2019-01" db="EMBL/GenBank/DDBJ databases">
        <title>Hymenobacter humicola sp. nov., isolated from soils in Antarctica.</title>
        <authorList>
            <person name="Sedlacek I."/>
            <person name="Holochova P."/>
            <person name="Kralova S."/>
            <person name="Pantucek R."/>
            <person name="Stankova E."/>
            <person name="Vrbovska V."/>
            <person name="Kristofova L."/>
            <person name="Svec P."/>
            <person name="Busse H.-J."/>
        </authorList>
    </citation>
    <scope>NUCLEOTIDE SEQUENCE [LARGE SCALE GENOMIC DNA]</scope>
    <source>
        <strain evidence="2 3">CCM 8852</strain>
    </source>
</reference>
<evidence type="ECO:0000313" key="2">
    <source>
        <dbReference type="EMBL" id="RIY06891.1"/>
    </source>
</evidence>
<keyword evidence="1" id="KW-1133">Transmembrane helix</keyword>
<evidence type="ECO:0000256" key="1">
    <source>
        <dbReference type="SAM" id="Phobius"/>
    </source>
</evidence>
<name>A0A418QP49_9BACT</name>
<evidence type="ECO:0000313" key="3">
    <source>
        <dbReference type="Proteomes" id="UP000284250"/>
    </source>
</evidence>
<gene>
    <name evidence="2" type="ORF">D0T11_17845</name>
</gene>
<feature type="transmembrane region" description="Helical" evidence="1">
    <location>
        <begin position="62"/>
        <end position="83"/>
    </location>
</feature>
<proteinExistence type="predicted"/>
<keyword evidence="3" id="KW-1185">Reference proteome</keyword>